<dbReference type="AlphaFoldDB" id="A0A383D072"/>
<evidence type="ECO:0008006" key="3">
    <source>
        <dbReference type="Google" id="ProtNLM"/>
    </source>
</evidence>
<dbReference type="GO" id="GO:0008410">
    <property type="term" value="F:CoA-transferase activity"/>
    <property type="evidence" value="ECO:0007669"/>
    <property type="project" value="TreeGrafter"/>
</dbReference>
<dbReference type="InterPro" id="IPR050483">
    <property type="entry name" value="CoA-transferase_III_domain"/>
</dbReference>
<proteinExistence type="predicted"/>
<feature type="non-terminal residue" evidence="2">
    <location>
        <position position="238"/>
    </location>
</feature>
<dbReference type="SUPFAM" id="SSF89796">
    <property type="entry name" value="CoA-transferase family III (CaiB/BaiF)"/>
    <property type="match status" value="1"/>
</dbReference>
<dbReference type="Gene3D" id="3.30.1540.10">
    <property type="entry name" value="formyl-coa transferase, domain 3"/>
    <property type="match status" value="1"/>
</dbReference>
<dbReference type="InterPro" id="IPR003673">
    <property type="entry name" value="CoA-Trfase_fam_III"/>
</dbReference>
<dbReference type="Pfam" id="PF02515">
    <property type="entry name" value="CoA_transf_3"/>
    <property type="match status" value="1"/>
</dbReference>
<dbReference type="InterPro" id="IPR023606">
    <property type="entry name" value="CoA-Trfase_III_dom_1_sf"/>
</dbReference>
<dbReference type="PANTHER" id="PTHR48207">
    <property type="entry name" value="SUCCINATE--HYDROXYMETHYLGLUTARATE COA-TRANSFERASE"/>
    <property type="match status" value="1"/>
</dbReference>
<accession>A0A383D072</accession>
<name>A0A383D072_9ZZZZ</name>
<gene>
    <name evidence="2" type="ORF">METZ01_LOCUS490564</name>
</gene>
<evidence type="ECO:0000313" key="2">
    <source>
        <dbReference type="EMBL" id="SVE37710.1"/>
    </source>
</evidence>
<reference evidence="2" key="1">
    <citation type="submission" date="2018-05" db="EMBL/GenBank/DDBJ databases">
        <authorList>
            <person name="Lanie J.A."/>
            <person name="Ng W.-L."/>
            <person name="Kazmierczak K.M."/>
            <person name="Andrzejewski T.M."/>
            <person name="Davidsen T.M."/>
            <person name="Wayne K.J."/>
            <person name="Tettelin H."/>
            <person name="Glass J.I."/>
            <person name="Rusch D."/>
            <person name="Podicherti R."/>
            <person name="Tsui H.-C.T."/>
            <person name="Winkler M.E."/>
        </authorList>
    </citation>
    <scope>NUCLEOTIDE SEQUENCE</scope>
</reference>
<protein>
    <recommendedName>
        <fullName evidence="3">CoA transferase</fullName>
    </recommendedName>
</protein>
<dbReference type="InterPro" id="IPR044855">
    <property type="entry name" value="CoA-Trfase_III_dom3_sf"/>
</dbReference>
<dbReference type="Gene3D" id="3.40.50.10540">
    <property type="entry name" value="Crotonobetainyl-coa:carnitine coa-transferase, domain 1"/>
    <property type="match status" value="1"/>
</dbReference>
<feature type="non-terminal residue" evidence="2">
    <location>
        <position position="1"/>
    </location>
</feature>
<organism evidence="2">
    <name type="scientific">marine metagenome</name>
    <dbReference type="NCBI Taxonomy" id="408172"/>
    <lineage>
        <taxon>unclassified sequences</taxon>
        <taxon>metagenomes</taxon>
        <taxon>ecological metagenomes</taxon>
    </lineage>
</organism>
<sequence>LNMKDPKGLKILTDLIKNADVFIQNFRPGSLEKMGLGFDDVINKINPKIIYCSISGFGTTGPYKNRPGFDLIAQGMSGLMSLTGTPNGDPVKIGVPICDLNAGSYAAMGILAAYIKRLKTNKGQFVETSLLESGLSYTIWESGIYFATKEISSQSGTAHRLSAPYQAFKTNDGYINIGAANQPNWEKLCHAINKPEFITKEEYLDNSSRMNNIDQLVKLLNEEFELRTTSEWVEILIS</sequence>
<evidence type="ECO:0000256" key="1">
    <source>
        <dbReference type="ARBA" id="ARBA00022679"/>
    </source>
</evidence>
<dbReference type="PANTHER" id="PTHR48207:SF4">
    <property type="entry name" value="BLL6097 PROTEIN"/>
    <property type="match status" value="1"/>
</dbReference>
<dbReference type="EMBL" id="UINC01213096">
    <property type="protein sequence ID" value="SVE37710.1"/>
    <property type="molecule type" value="Genomic_DNA"/>
</dbReference>
<keyword evidence="1" id="KW-0808">Transferase</keyword>